<gene>
    <name evidence="2" type="ORF">ESP51_10180</name>
</gene>
<dbReference type="PANTHER" id="PTHR33164:SF43">
    <property type="entry name" value="HTH-TYPE TRANSCRIPTIONAL REPRESSOR YETL"/>
    <property type="match status" value="1"/>
</dbReference>
<dbReference type="InterPro" id="IPR036390">
    <property type="entry name" value="WH_DNA-bd_sf"/>
</dbReference>
<evidence type="ECO:0000259" key="1">
    <source>
        <dbReference type="PROSITE" id="PS50995"/>
    </source>
</evidence>
<dbReference type="AlphaFoldDB" id="A0A4V1QXN3"/>
<dbReference type="Pfam" id="PF01047">
    <property type="entry name" value="MarR"/>
    <property type="match status" value="1"/>
</dbReference>
<dbReference type="SUPFAM" id="SSF46785">
    <property type="entry name" value="Winged helix' DNA-binding domain"/>
    <property type="match status" value="1"/>
</dbReference>
<comment type="caution">
    <text evidence="2">The sequence shown here is derived from an EMBL/GenBank/DDBJ whole genome shotgun (WGS) entry which is preliminary data.</text>
</comment>
<proteinExistence type="predicted"/>
<dbReference type="GO" id="GO:0006950">
    <property type="term" value="P:response to stress"/>
    <property type="evidence" value="ECO:0007669"/>
    <property type="project" value="TreeGrafter"/>
</dbReference>
<protein>
    <submittedName>
        <fullName evidence="2">MarR family transcriptional regulator</fullName>
    </submittedName>
</protein>
<evidence type="ECO:0000313" key="2">
    <source>
        <dbReference type="EMBL" id="RXZ70256.1"/>
    </source>
</evidence>
<dbReference type="OrthoDB" id="3821431at2"/>
<name>A0A4V1QXN3_9MICO</name>
<dbReference type="PRINTS" id="PR00598">
    <property type="entry name" value="HTHMARR"/>
</dbReference>
<dbReference type="PANTHER" id="PTHR33164">
    <property type="entry name" value="TRANSCRIPTIONAL REGULATOR, MARR FAMILY"/>
    <property type="match status" value="1"/>
</dbReference>
<dbReference type="Gene3D" id="1.10.10.10">
    <property type="entry name" value="Winged helix-like DNA-binding domain superfamily/Winged helix DNA-binding domain"/>
    <property type="match status" value="1"/>
</dbReference>
<accession>A0A4V1QXN3</accession>
<dbReference type="RefSeq" id="WP_129520796.1">
    <property type="nucleotide sequence ID" value="NZ_SDPN01000016.1"/>
</dbReference>
<dbReference type="GO" id="GO:0003700">
    <property type="term" value="F:DNA-binding transcription factor activity"/>
    <property type="evidence" value="ECO:0007669"/>
    <property type="project" value="InterPro"/>
</dbReference>
<dbReference type="InterPro" id="IPR000835">
    <property type="entry name" value="HTH_MarR-typ"/>
</dbReference>
<dbReference type="InterPro" id="IPR039422">
    <property type="entry name" value="MarR/SlyA-like"/>
</dbReference>
<dbReference type="InterPro" id="IPR036388">
    <property type="entry name" value="WH-like_DNA-bd_sf"/>
</dbReference>
<organism evidence="2 3">
    <name type="scientific">Agromyces albus</name>
    <dbReference type="NCBI Taxonomy" id="205332"/>
    <lineage>
        <taxon>Bacteria</taxon>
        <taxon>Bacillati</taxon>
        <taxon>Actinomycetota</taxon>
        <taxon>Actinomycetes</taxon>
        <taxon>Micrococcales</taxon>
        <taxon>Microbacteriaceae</taxon>
        <taxon>Agromyces</taxon>
    </lineage>
</organism>
<dbReference type="PROSITE" id="PS50995">
    <property type="entry name" value="HTH_MARR_2"/>
    <property type="match status" value="1"/>
</dbReference>
<reference evidence="2 3" key="1">
    <citation type="submission" date="2019-01" db="EMBL/GenBank/DDBJ databases">
        <title>Agromyces.</title>
        <authorList>
            <person name="Li J."/>
        </authorList>
    </citation>
    <scope>NUCLEOTIDE SEQUENCE [LARGE SCALE GENOMIC DNA]</scope>
    <source>
        <strain evidence="2 3">DSM 15934</strain>
    </source>
</reference>
<dbReference type="EMBL" id="SDPN01000016">
    <property type="protein sequence ID" value="RXZ70256.1"/>
    <property type="molecule type" value="Genomic_DNA"/>
</dbReference>
<dbReference type="Proteomes" id="UP000293865">
    <property type="component" value="Unassembled WGS sequence"/>
</dbReference>
<feature type="domain" description="HTH marR-type" evidence="1">
    <location>
        <begin position="24"/>
        <end position="162"/>
    </location>
</feature>
<evidence type="ECO:0000313" key="3">
    <source>
        <dbReference type="Proteomes" id="UP000293865"/>
    </source>
</evidence>
<dbReference type="SMART" id="SM00347">
    <property type="entry name" value="HTH_MARR"/>
    <property type="match status" value="1"/>
</dbReference>
<keyword evidence="3" id="KW-1185">Reference proteome</keyword>
<sequence length="185" mass="20577">MPRNKQVAFVAPFNKAATDPLVERAGFAASVESLVVWANSIQLRHRLMQVTDFPLPDDLLAFLVLNQLVYRGASRPTDMAEAVQTSTSNMTKVVKRLEEAGLVSRGPDPRDDRAIIIALSDAGRIAGHKIVGELDGLFRSIFERWSTEDRMEFERLAIKFTHDLDSVSEHQLSQISGVNWVEGSS</sequence>